<dbReference type="EMBL" id="MU118141">
    <property type="protein sequence ID" value="KAF9644400.1"/>
    <property type="molecule type" value="Genomic_DNA"/>
</dbReference>
<comment type="caution">
    <text evidence="1">The sequence shown here is derived from an EMBL/GenBank/DDBJ whole genome shotgun (WGS) entry which is preliminary data.</text>
</comment>
<reference evidence="1" key="1">
    <citation type="submission" date="2019-10" db="EMBL/GenBank/DDBJ databases">
        <authorList>
            <consortium name="DOE Joint Genome Institute"/>
            <person name="Kuo A."/>
            <person name="Miyauchi S."/>
            <person name="Kiss E."/>
            <person name="Drula E."/>
            <person name="Kohler A."/>
            <person name="Sanchez-Garcia M."/>
            <person name="Andreopoulos B."/>
            <person name="Barry K.W."/>
            <person name="Bonito G."/>
            <person name="Buee M."/>
            <person name="Carver A."/>
            <person name="Chen C."/>
            <person name="Cichocki N."/>
            <person name="Clum A."/>
            <person name="Culley D."/>
            <person name="Crous P.W."/>
            <person name="Fauchery L."/>
            <person name="Girlanda M."/>
            <person name="Hayes R."/>
            <person name="Keri Z."/>
            <person name="Labutti K."/>
            <person name="Lipzen A."/>
            <person name="Lombard V."/>
            <person name="Magnuson J."/>
            <person name="Maillard F."/>
            <person name="Morin E."/>
            <person name="Murat C."/>
            <person name="Nolan M."/>
            <person name="Ohm R."/>
            <person name="Pangilinan J."/>
            <person name="Pereira M."/>
            <person name="Perotto S."/>
            <person name="Peter M."/>
            <person name="Riley R."/>
            <person name="Sitrit Y."/>
            <person name="Stielow B."/>
            <person name="Szollosi G."/>
            <person name="Zifcakova L."/>
            <person name="Stursova M."/>
            <person name="Spatafora J.W."/>
            <person name="Tedersoo L."/>
            <person name="Vaario L.-M."/>
            <person name="Yamada A."/>
            <person name="Yan M."/>
            <person name="Wang P."/>
            <person name="Xu J."/>
            <person name="Bruns T."/>
            <person name="Baldrian P."/>
            <person name="Vilgalys R."/>
            <person name="Henrissat B."/>
            <person name="Grigoriev I.V."/>
            <person name="Hibbett D."/>
            <person name="Nagy L.G."/>
            <person name="Martin F.M."/>
        </authorList>
    </citation>
    <scope>NUCLEOTIDE SEQUENCE</scope>
    <source>
        <strain evidence="1">P2</strain>
    </source>
</reference>
<keyword evidence="2" id="KW-1185">Reference proteome</keyword>
<reference evidence="1" key="2">
    <citation type="journal article" date="2020" name="Nat. Commun.">
        <title>Large-scale genome sequencing of mycorrhizal fungi provides insights into the early evolution of symbiotic traits.</title>
        <authorList>
            <person name="Miyauchi S."/>
            <person name="Kiss E."/>
            <person name="Kuo A."/>
            <person name="Drula E."/>
            <person name="Kohler A."/>
            <person name="Sanchez-Garcia M."/>
            <person name="Morin E."/>
            <person name="Andreopoulos B."/>
            <person name="Barry K.W."/>
            <person name="Bonito G."/>
            <person name="Buee M."/>
            <person name="Carver A."/>
            <person name="Chen C."/>
            <person name="Cichocki N."/>
            <person name="Clum A."/>
            <person name="Culley D."/>
            <person name="Crous P.W."/>
            <person name="Fauchery L."/>
            <person name="Girlanda M."/>
            <person name="Hayes R.D."/>
            <person name="Keri Z."/>
            <person name="LaButti K."/>
            <person name="Lipzen A."/>
            <person name="Lombard V."/>
            <person name="Magnuson J."/>
            <person name="Maillard F."/>
            <person name="Murat C."/>
            <person name="Nolan M."/>
            <person name="Ohm R.A."/>
            <person name="Pangilinan J."/>
            <person name="Pereira M.F."/>
            <person name="Perotto S."/>
            <person name="Peter M."/>
            <person name="Pfister S."/>
            <person name="Riley R."/>
            <person name="Sitrit Y."/>
            <person name="Stielow J.B."/>
            <person name="Szollosi G."/>
            <person name="Zifcakova L."/>
            <person name="Stursova M."/>
            <person name="Spatafora J.W."/>
            <person name="Tedersoo L."/>
            <person name="Vaario L.M."/>
            <person name="Yamada A."/>
            <person name="Yan M."/>
            <person name="Wang P."/>
            <person name="Xu J."/>
            <person name="Bruns T."/>
            <person name="Baldrian P."/>
            <person name="Vilgalys R."/>
            <person name="Dunand C."/>
            <person name="Henrissat B."/>
            <person name="Grigoriev I.V."/>
            <person name="Hibbett D."/>
            <person name="Nagy L.G."/>
            <person name="Martin F.M."/>
        </authorList>
    </citation>
    <scope>NUCLEOTIDE SEQUENCE</scope>
    <source>
        <strain evidence="1">P2</strain>
    </source>
</reference>
<organism evidence="1 2">
    <name type="scientific">Thelephora ganbajun</name>
    <name type="common">Ganba fungus</name>
    <dbReference type="NCBI Taxonomy" id="370292"/>
    <lineage>
        <taxon>Eukaryota</taxon>
        <taxon>Fungi</taxon>
        <taxon>Dikarya</taxon>
        <taxon>Basidiomycota</taxon>
        <taxon>Agaricomycotina</taxon>
        <taxon>Agaricomycetes</taxon>
        <taxon>Thelephorales</taxon>
        <taxon>Thelephoraceae</taxon>
        <taxon>Thelephora</taxon>
    </lineage>
</organism>
<evidence type="ECO:0000313" key="2">
    <source>
        <dbReference type="Proteomes" id="UP000886501"/>
    </source>
</evidence>
<gene>
    <name evidence="1" type="ORF">BDM02DRAFT_983965</name>
</gene>
<name>A0ACB6Z4U2_THEGA</name>
<protein>
    <submittedName>
        <fullName evidence="1">GINS complex Psf3 component</fullName>
    </submittedName>
</protein>
<proteinExistence type="predicted"/>
<sequence length="190" mass="21314">MDDDYYSIDAILAENQKIQCKFKQDIPDMGHLDGGSERDIKRDSKVQIPLWMAYVLIFSNFADFTIPGPFTTRVQNALKAEPTSVKLAGLVGAGGLWYGFGRVLLRLLDDEHGDLMSALLARTFRQRLLEVVDQAQHFAALGRASGGHSNDATQSFREGLDATERELFGLAQESSRRTKRWYESGEKGRK</sequence>
<dbReference type="Proteomes" id="UP000886501">
    <property type="component" value="Unassembled WGS sequence"/>
</dbReference>
<evidence type="ECO:0000313" key="1">
    <source>
        <dbReference type="EMBL" id="KAF9644400.1"/>
    </source>
</evidence>
<accession>A0ACB6Z4U2</accession>